<dbReference type="EMBL" id="JANAVB010029815">
    <property type="protein sequence ID" value="KAJ6814422.1"/>
    <property type="molecule type" value="Genomic_DNA"/>
</dbReference>
<evidence type="ECO:0000313" key="5">
    <source>
        <dbReference type="Proteomes" id="UP001140949"/>
    </source>
</evidence>
<dbReference type="InterPro" id="IPR002885">
    <property type="entry name" value="PPR_rpt"/>
</dbReference>
<sequence length="596" mass="65955">MLLLAGSYLSFLSSPPLPLFLLSTSKPLHARLITTGIIHSPNPPSPLLWNSLINSLDPFPAILTFALMLYHGLSVPDEFSFSLAIRACSRSRSFAPGSQIHTLVHKSGLLATSVYLHNSLIAFYSRCGQPEAARRIFDRAPERDVVSWNSMIDGYVKSGELSRARGLFDGMGDEERNVVTWNSMLGGYTSRGEDGIDDGRELFDRIPEQDSVSWNLMIGGYAKCRRLDEAEDLFGRMPGKDVVSWANLIAGYAEVGRIGSARRLFDEMPSRDVVAWNVMITGYVKNGRFATALRLFSRMREDGNVSPDGATLAAALSAVSELGRVRDGIAIHEFVERNRMPLDGKLGVALIDMYSKCGRLEDALRVFEASRSSVDHWNAMIGGLAIHGYGRLALRLFREMERLSLRPDDITFIGILSACSHAGMVKEGLACFEMMRREYGLEPKVQHYGCMVDVLSRAGRLDEAWELIRAMPTEPNDVIWKSLLSGCRERGNVDMGLKVANVLLKGSTATSSGSHVLLSNIYAGVGMWGDARNVRTMMQERDLGKVPGCSWIEIDGSIHEFLVGDSSHPQAEQVYSTLEDFFCVSKMYDKHSLCSV</sequence>
<evidence type="ECO:0000313" key="4">
    <source>
        <dbReference type="EMBL" id="KAJ6814422.1"/>
    </source>
</evidence>
<evidence type="ECO:0000256" key="1">
    <source>
        <dbReference type="ARBA" id="ARBA00006643"/>
    </source>
</evidence>
<evidence type="ECO:0000256" key="2">
    <source>
        <dbReference type="ARBA" id="ARBA00022737"/>
    </source>
</evidence>
<feature type="repeat" description="PPR" evidence="3">
    <location>
        <begin position="144"/>
        <end position="178"/>
    </location>
</feature>
<keyword evidence="2" id="KW-0677">Repeat</keyword>
<reference evidence="4" key="2">
    <citation type="submission" date="2023-04" db="EMBL/GenBank/DDBJ databases">
        <authorList>
            <person name="Bruccoleri R.E."/>
            <person name="Oakeley E.J."/>
            <person name="Faust A.-M."/>
            <person name="Dessus-Babus S."/>
            <person name="Altorfer M."/>
            <person name="Burckhardt D."/>
            <person name="Oertli M."/>
            <person name="Naumann U."/>
            <person name="Petersen F."/>
            <person name="Wong J."/>
        </authorList>
    </citation>
    <scope>NUCLEOTIDE SEQUENCE</scope>
    <source>
        <strain evidence="4">GSM-AAB239-AS_SAM_17_03QT</strain>
        <tissue evidence="4">Leaf</tissue>
    </source>
</reference>
<dbReference type="AlphaFoldDB" id="A0AAX6FDH7"/>
<dbReference type="FunFam" id="1.25.40.10:FF:000125">
    <property type="entry name" value="Pentatricopeptide repeat-containing protein"/>
    <property type="match status" value="1"/>
</dbReference>
<dbReference type="InterPro" id="IPR046849">
    <property type="entry name" value="E2_motif"/>
</dbReference>
<feature type="repeat" description="PPR" evidence="3">
    <location>
        <begin position="210"/>
        <end position="244"/>
    </location>
</feature>
<dbReference type="InterPro" id="IPR011990">
    <property type="entry name" value="TPR-like_helical_dom_sf"/>
</dbReference>
<dbReference type="PANTHER" id="PTHR47926">
    <property type="entry name" value="PENTATRICOPEPTIDE REPEAT-CONTAINING PROTEIN"/>
    <property type="match status" value="1"/>
</dbReference>
<reference evidence="4" key="1">
    <citation type="journal article" date="2023" name="GigaByte">
        <title>Genome assembly of the bearded iris, Iris pallida Lam.</title>
        <authorList>
            <person name="Bruccoleri R.E."/>
            <person name="Oakeley E.J."/>
            <person name="Faust A.M.E."/>
            <person name="Altorfer M."/>
            <person name="Dessus-Babus S."/>
            <person name="Burckhardt D."/>
            <person name="Oertli M."/>
            <person name="Naumann U."/>
            <person name="Petersen F."/>
            <person name="Wong J."/>
        </authorList>
    </citation>
    <scope>NUCLEOTIDE SEQUENCE</scope>
    <source>
        <strain evidence="4">GSM-AAB239-AS_SAM_17_03QT</strain>
    </source>
</reference>
<dbReference type="Proteomes" id="UP001140949">
    <property type="component" value="Unassembled WGS sequence"/>
</dbReference>
<dbReference type="Gene3D" id="1.25.40.10">
    <property type="entry name" value="Tetratricopeptide repeat domain"/>
    <property type="match status" value="4"/>
</dbReference>
<keyword evidence="5" id="KW-1185">Reference proteome</keyword>
<dbReference type="SUPFAM" id="SSF48452">
    <property type="entry name" value="TPR-like"/>
    <property type="match status" value="2"/>
</dbReference>
<dbReference type="PANTHER" id="PTHR47926:SF456">
    <property type="entry name" value="PENTATRICOPEPTIDE REPEAT-CONTAINING PROTEIN ELI1, CHLOROPLASTIC"/>
    <property type="match status" value="1"/>
</dbReference>
<gene>
    <name evidence="4" type="ORF">M6B38_140025</name>
</gene>
<evidence type="ECO:0000256" key="3">
    <source>
        <dbReference type="PROSITE-ProRule" id="PRU00708"/>
    </source>
</evidence>
<dbReference type="GO" id="GO:0003729">
    <property type="term" value="F:mRNA binding"/>
    <property type="evidence" value="ECO:0007669"/>
    <property type="project" value="UniProtKB-ARBA"/>
</dbReference>
<comment type="similarity">
    <text evidence="1">Belongs to the PPR family. PCMP-H subfamily.</text>
</comment>
<feature type="repeat" description="PPR" evidence="3">
    <location>
        <begin position="373"/>
        <end position="407"/>
    </location>
</feature>
<comment type="caution">
    <text evidence="4">The sequence shown here is derived from an EMBL/GenBank/DDBJ whole genome shotgun (WGS) entry which is preliminary data.</text>
</comment>
<dbReference type="FunFam" id="1.25.40.10:FF:000690">
    <property type="entry name" value="Pentatricopeptide repeat-containing protein"/>
    <property type="match status" value="1"/>
</dbReference>
<dbReference type="GO" id="GO:0009451">
    <property type="term" value="P:RNA modification"/>
    <property type="evidence" value="ECO:0007669"/>
    <property type="project" value="InterPro"/>
</dbReference>
<dbReference type="NCBIfam" id="TIGR00756">
    <property type="entry name" value="PPR"/>
    <property type="match status" value="8"/>
</dbReference>
<dbReference type="InterPro" id="IPR046848">
    <property type="entry name" value="E_motif"/>
</dbReference>
<dbReference type="Pfam" id="PF13041">
    <property type="entry name" value="PPR_2"/>
    <property type="match status" value="2"/>
</dbReference>
<dbReference type="InterPro" id="IPR046960">
    <property type="entry name" value="PPR_At4g14850-like_plant"/>
</dbReference>
<dbReference type="PROSITE" id="PS51375">
    <property type="entry name" value="PPR"/>
    <property type="match status" value="4"/>
</dbReference>
<organism evidence="4 5">
    <name type="scientific">Iris pallida</name>
    <name type="common">Sweet iris</name>
    <dbReference type="NCBI Taxonomy" id="29817"/>
    <lineage>
        <taxon>Eukaryota</taxon>
        <taxon>Viridiplantae</taxon>
        <taxon>Streptophyta</taxon>
        <taxon>Embryophyta</taxon>
        <taxon>Tracheophyta</taxon>
        <taxon>Spermatophyta</taxon>
        <taxon>Magnoliopsida</taxon>
        <taxon>Liliopsida</taxon>
        <taxon>Asparagales</taxon>
        <taxon>Iridaceae</taxon>
        <taxon>Iridoideae</taxon>
        <taxon>Irideae</taxon>
        <taxon>Iris</taxon>
    </lineage>
</organism>
<proteinExistence type="inferred from homology"/>
<dbReference type="GO" id="GO:0048731">
    <property type="term" value="P:system development"/>
    <property type="evidence" value="ECO:0007669"/>
    <property type="project" value="UniProtKB-ARBA"/>
</dbReference>
<name>A0AAX6FDH7_IRIPA</name>
<feature type="repeat" description="PPR" evidence="3">
    <location>
        <begin position="272"/>
        <end position="306"/>
    </location>
</feature>
<protein>
    <submittedName>
        <fullName evidence="4">F-box protein</fullName>
    </submittedName>
</protein>
<accession>A0AAX6FDH7</accession>
<dbReference type="Pfam" id="PF01535">
    <property type="entry name" value="PPR"/>
    <property type="match status" value="6"/>
</dbReference>
<dbReference type="Pfam" id="PF20430">
    <property type="entry name" value="Eplus_motif"/>
    <property type="match status" value="1"/>
</dbReference>
<dbReference type="Pfam" id="PF20431">
    <property type="entry name" value="E_motif"/>
    <property type="match status" value="1"/>
</dbReference>